<accession>A0AAU8B7S5</accession>
<proteinExistence type="predicted"/>
<name>A0AAU8B7S5_9VIRU</name>
<reference evidence="1" key="1">
    <citation type="submission" date="2024-03" db="EMBL/GenBank/DDBJ databases">
        <title>Diverse circular DNA viruses in blood, oral, and fecal samples of captive lemurs.</title>
        <authorList>
            <person name="Paietta E.N."/>
            <person name="Kraberger S."/>
            <person name="Lund M.C."/>
            <person name="Custer J.M."/>
            <person name="Vargas K.M."/>
            <person name="Ehmke E.E."/>
            <person name="Yoder A.D."/>
            <person name="Varsani A."/>
        </authorList>
    </citation>
    <scope>NUCLEOTIDE SEQUENCE</scope>
    <source>
        <strain evidence="1">Duke_28FS_114</strain>
    </source>
</reference>
<dbReference type="Pfam" id="PF20577">
    <property type="entry name" value="Phage_ORF5"/>
    <property type="match status" value="1"/>
</dbReference>
<dbReference type="InterPro" id="IPR046781">
    <property type="entry name" value="Phage_ORF5"/>
</dbReference>
<evidence type="ECO:0000313" key="1">
    <source>
        <dbReference type="EMBL" id="XCD08008.1"/>
    </source>
</evidence>
<dbReference type="EMBL" id="PP511842">
    <property type="protein sequence ID" value="XCD08008.1"/>
    <property type="molecule type" value="Genomic_DNA"/>
</dbReference>
<organism evidence="1">
    <name type="scientific">Dulem virus 100</name>
    <dbReference type="NCBI Taxonomy" id="3145577"/>
    <lineage>
        <taxon>Viruses</taxon>
        <taxon>Monodnaviria</taxon>
        <taxon>Sangervirae</taxon>
        <taxon>Phixviricota</taxon>
        <taxon>Malgrandaviricetes</taxon>
        <taxon>Petitvirales</taxon>
        <taxon>Microviridae</taxon>
        <taxon>Microvirus</taxon>
    </lineage>
</organism>
<sequence length="82" mass="9117">MKIVTVKDRAVDAYSKPIFVRATGEAARSFVDEINNDNSEMGKHPEDYDLYLLGEYDERTGGITSEPIPALILRGQDVKNTA</sequence>
<protein>
    <submittedName>
        <fullName evidence="1">Nonstructural protein</fullName>
    </submittedName>
</protein>